<reference evidence="2 3" key="1">
    <citation type="submission" date="2019-10" db="EMBL/GenBank/DDBJ databases">
        <title>Extracellular Electron Transfer in a Candidatus Methanoperedens spp. Enrichment Culture.</title>
        <authorList>
            <person name="Berger S."/>
            <person name="Rangel Shaw D."/>
            <person name="Berben T."/>
            <person name="In 'T Zandt M."/>
            <person name="Frank J."/>
            <person name="Reimann J."/>
            <person name="Jetten M.S.M."/>
            <person name="Welte C.U."/>
        </authorList>
    </citation>
    <scope>NUCLEOTIDE SEQUENCE [LARGE SCALE GENOMIC DNA]</scope>
    <source>
        <strain evidence="2">SB12</strain>
    </source>
</reference>
<name>A0A833LYV3_9LEPT</name>
<organism evidence="2 3">
    <name type="scientific">Leptonema illini</name>
    <dbReference type="NCBI Taxonomy" id="183"/>
    <lineage>
        <taxon>Bacteria</taxon>
        <taxon>Pseudomonadati</taxon>
        <taxon>Spirochaetota</taxon>
        <taxon>Spirochaetia</taxon>
        <taxon>Leptospirales</taxon>
        <taxon>Leptospiraceae</taxon>
        <taxon>Leptonema</taxon>
    </lineage>
</organism>
<evidence type="ECO:0000259" key="1">
    <source>
        <dbReference type="Pfam" id="PF00561"/>
    </source>
</evidence>
<dbReference type="InterPro" id="IPR029058">
    <property type="entry name" value="AB_hydrolase_fold"/>
</dbReference>
<keyword evidence="2" id="KW-0378">Hydrolase</keyword>
<dbReference type="Proteomes" id="UP000460298">
    <property type="component" value="Unassembled WGS sequence"/>
</dbReference>
<dbReference type="PIRSF" id="PIRSF037442">
    <property type="entry name" value="UCP037442_abhydr"/>
    <property type="match status" value="1"/>
</dbReference>
<dbReference type="AlphaFoldDB" id="A0A833LYV3"/>
<comment type="caution">
    <text evidence="2">The sequence shown here is derived from an EMBL/GenBank/DDBJ whole genome shotgun (WGS) entry which is preliminary data.</text>
</comment>
<dbReference type="EMBL" id="WBUI01000001">
    <property type="protein sequence ID" value="KAB2935254.1"/>
    <property type="molecule type" value="Genomic_DNA"/>
</dbReference>
<evidence type="ECO:0000313" key="2">
    <source>
        <dbReference type="EMBL" id="KAB2935254.1"/>
    </source>
</evidence>
<dbReference type="InterPro" id="IPR000073">
    <property type="entry name" value="AB_hydrolase_1"/>
</dbReference>
<dbReference type="GO" id="GO:0016787">
    <property type="term" value="F:hydrolase activity"/>
    <property type="evidence" value="ECO:0007669"/>
    <property type="project" value="UniProtKB-KW"/>
</dbReference>
<dbReference type="SUPFAM" id="SSF53474">
    <property type="entry name" value="alpha/beta-Hydrolases"/>
    <property type="match status" value="1"/>
</dbReference>
<accession>A0A833LYV3</accession>
<dbReference type="InterPro" id="IPR017208">
    <property type="entry name" value="UCP037442_abhydr"/>
</dbReference>
<dbReference type="Gene3D" id="3.40.50.1820">
    <property type="entry name" value="alpha/beta hydrolase"/>
    <property type="match status" value="1"/>
</dbReference>
<dbReference type="Pfam" id="PF00561">
    <property type="entry name" value="Abhydrolase_1"/>
    <property type="match status" value="1"/>
</dbReference>
<sequence>MEEFMAEVAQRRLEEFTIAAKDGFALSATLYHPENGRDRPLVLINPAFGVKRAFYAFYARFLAQKGYPVLTFDYRGMGGSAGPGPEKVLDPMHSWATYDIAGVQKWIEERYPSYHLMGHSGGGWLMAFLPQSEKIRSMVFLAVPDGYWKHYSGLTRFKMLFTWLWTLPRHVKKNGALMKGRGWYGETLPPNVALDWAKVCRYSGFIEDESLEHPAKYAAQYDRPTLAFSFEDDEYAPTNSSASLLRRFRTLKLNHRHIHPRDLKTDEIGHFGFLKPNRKKDLWEETAQWFDGHSD</sequence>
<gene>
    <name evidence="2" type="ORF">F9K24_00565</name>
</gene>
<feature type="domain" description="AB hydrolase-1" evidence="1">
    <location>
        <begin position="40"/>
        <end position="143"/>
    </location>
</feature>
<evidence type="ECO:0000313" key="3">
    <source>
        <dbReference type="Proteomes" id="UP000460298"/>
    </source>
</evidence>
<proteinExistence type="predicted"/>
<protein>
    <submittedName>
        <fullName evidence="2">Alpha/beta fold hydrolase</fullName>
    </submittedName>
</protein>